<dbReference type="Proteomes" id="UP000324222">
    <property type="component" value="Unassembled WGS sequence"/>
</dbReference>
<name>A0A5B7F4C4_PORTR</name>
<organism evidence="1 2">
    <name type="scientific">Portunus trituberculatus</name>
    <name type="common">Swimming crab</name>
    <name type="synonym">Neptunus trituberculatus</name>
    <dbReference type="NCBI Taxonomy" id="210409"/>
    <lineage>
        <taxon>Eukaryota</taxon>
        <taxon>Metazoa</taxon>
        <taxon>Ecdysozoa</taxon>
        <taxon>Arthropoda</taxon>
        <taxon>Crustacea</taxon>
        <taxon>Multicrustacea</taxon>
        <taxon>Malacostraca</taxon>
        <taxon>Eumalacostraca</taxon>
        <taxon>Eucarida</taxon>
        <taxon>Decapoda</taxon>
        <taxon>Pleocyemata</taxon>
        <taxon>Brachyura</taxon>
        <taxon>Eubrachyura</taxon>
        <taxon>Portunoidea</taxon>
        <taxon>Portunidae</taxon>
        <taxon>Portuninae</taxon>
        <taxon>Portunus</taxon>
    </lineage>
</organism>
<evidence type="ECO:0000313" key="2">
    <source>
        <dbReference type="Proteomes" id="UP000324222"/>
    </source>
</evidence>
<reference evidence="1 2" key="1">
    <citation type="submission" date="2019-05" db="EMBL/GenBank/DDBJ databases">
        <title>Another draft genome of Portunus trituberculatus and its Hox gene families provides insights of decapod evolution.</title>
        <authorList>
            <person name="Jeong J.-H."/>
            <person name="Song I."/>
            <person name="Kim S."/>
            <person name="Choi T."/>
            <person name="Kim D."/>
            <person name="Ryu S."/>
            <person name="Kim W."/>
        </authorList>
    </citation>
    <scope>NUCLEOTIDE SEQUENCE [LARGE SCALE GENOMIC DNA]</scope>
    <source>
        <tissue evidence="1">Muscle</tissue>
    </source>
</reference>
<sequence>MKRSKCSGIIKNILYPHFMEDVTAAGHYGCVTVHHDNIHKKTHIRISLVFNGKRGERLIAVTSSTSHFSCHPTSVLTDS</sequence>
<protein>
    <submittedName>
        <fullName evidence="1">Uncharacterized protein</fullName>
    </submittedName>
</protein>
<comment type="caution">
    <text evidence="1">The sequence shown here is derived from an EMBL/GenBank/DDBJ whole genome shotgun (WGS) entry which is preliminary data.</text>
</comment>
<dbReference type="AlphaFoldDB" id="A0A5B7F4C4"/>
<keyword evidence="2" id="KW-1185">Reference proteome</keyword>
<dbReference type="EMBL" id="VSRR010004528">
    <property type="protein sequence ID" value="MPC39943.1"/>
    <property type="molecule type" value="Genomic_DNA"/>
</dbReference>
<proteinExistence type="predicted"/>
<evidence type="ECO:0000313" key="1">
    <source>
        <dbReference type="EMBL" id="MPC39943.1"/>
    </source>
</evidence>
<accession>A0A5B7F4C4</accession>
<gene>
    <name evidence="1" type="ORF">E2C01_033496</name>
</gene>